<evidence type="ECO:0000256" key="2">
    <source>
        <dbReference type="ARBA" id="ARBA00022475"/>
    </source>
</evidence>
<dbReference type="Gene3D" id="1.20.950.20">
    <property type="entry name" value="Transmembrane di-heme cytochromes, Chain C"/>
    <property type="match status" value="1"/>
</dbReference>
<name>A0AA95HBT8_9GAMM</name>
<dbReference type="InterPro" id="IPR016174">
    <property type="entry name" value="Di-haem_cyt_TM"/>
</dbReference>
<feature type="domain" description="Cytochrome b561 bacterial/Ni-hydrogenase" evidence="7">
    <location>
        <begin position="25"/>
        <end position="211"/>
    </location>
</feature>
<dbReference type="GO" id="GO:0005886">
    <property type="term" value="C:plasma membrane"/>
    <property type="evidence" value="ECO:0007669"/>
    <property type="project" value="UniProtKB-SubCell"/>
</dbReference>
<keyword evidence="5 6" id="KW-0472">Membrane</keyword>
<dbReference type="GO" id="GO:0022904">
    <property type="term" value="P:respiratory electron transport chain"/>
    <property type="evidence" value="ECO:0007669"/>
    <property type="project" value="InterPro"/>
</dbReference>
<comment type="subcellular location">
    <subcellularLocation>
        <location evidence="1">Cell membrane</location>
        <topology evidence="1">Multi-pass membrane protein</topology>
    </subcellularLocation>
</comment>
<keyword evidence="2" id="KW-1003">Cell membrane</keyword>
<dbReference type="GO" id="GO:0009055">
    <property type="term" value="F:electron transfer activity"/>
    <property type="evidence" value="ECO:0007669"/>
    <property type="project" value="InterPro"/>
</dbReference>
<dbReference type="SUPFAM" id="SSF81342">
    <property type="entry name" value="Transmembrane di-heme cytochromes"/>
    <property type="match status" value="1"/>
</dbReference>
<feature type="transmembrane region" description="Helical" evidence="6">
    <location>
        <begin position="133"/>
        <end position="159"/>
    </location>
</feature>
<accession>A0AA95HBT8</accession>
<feature type="transmembrane region" description="Helical" evidence="6">
    <location>
        <begin position="72"/>
        <end position="90"/>
    </location>
</feature>
<evidence type="ECO:0000259" key="7">
    <source>
        <dbReference type="Pfam" id="PF01292"/>
    </source>
</evidence>
<evidence type="ECO:0000256" key="3">
    <source>
        <dbReference type="ARBA" id="ARBA00022692"/>
    </source>
</evidence>
<evidence type="ECO:0000313" key="8">
    <source>
        <dbReference type="EMBL" id="WGZ93148.1"/>
    </source>
</evidence>
<dbReference type="EMBL" id="CP124756">
    <property type="protein sequence ID" value="WGZ93148.1"/>
    <property type="molecule type" value="Genomic_DNA"/>
</dbReference>
<proteinExistence type="predicted"/>
<organism evidence="8">
    <name type="scientific">Candidatus Thiothrix putei</name>
    <dbReference type="NCBI Taxonomy" id="3080811"/>
    <lineage>
        <taxon>Bacteria</taxon>
        <taxon>Pseudomonadati</taxon>
        <taxon>Pseudomonadota</taxon>
        <taxon>Gammaproteobacteria</taxon>
        <taxon>Thiotrichales</taxon>
        <taxon>Thiotrichaceae</taxon>
        <taxon>Thiothrix</taxon>
    </lineage>
</organism>
<sequence>MEQSTDNTATLLTIGVDPASQQRNWQCTTRWLHGFIAVGISGQLLLSLVMANPHRLQQASGFGRFALEVHEMLGLATLLFMVAHWVWVMLPRSDISFAHLFPYTPAGLRRVLADMRHLWHERKLPPISEIGGLSGFIHGLGFLTASVMVSSGFGLYLALELGGGVKSSAFHTLGNIHGFFGNLMWAYLTGHVLAAAWHQYRGEPIITNMFRRNPVQ</sequence>
<keyword evidence="3 6" id="KW-0812">Transmembrane</keyword>
<reference evidence="8" key="1">
    <citation type="journal article" date="2023" name="Int. J. Mol. Sci.">
        <title>Metagenomics Revealed a New Genus 'Candidatus Thiocaldithrix dubininis' gen. nov., sp. nov. and a New Species 'Candidatus Thiothrix putei' sp. nov. in the Family Thiotrichaceae, Some Members of Which Have Traits of Both Na+- and H+-Motive Energetics.</title>
        <authorList>
            <person name="Ravin N.V."/>
            <person name="Muntyan M.S."/>
            <person name="Smolyakov D.D."/>
            <person name="Rudenko T.S."/>
            <person name="Beletsky A.V."/>
            <person name="Mardanov A.V."/>
            <person name="Grabovich M.Y."/>
        </authorList>
    </citation>
    <scope>NUCLEOTIDE SEQUENCE</scope>
    <source>
        <strain evidence="8">GKL-02</strain>
    </source>
</reference>
<dbReference type="KEGG" id="tput:QJT81_15160"/>
<keyword evidence="4 6" id="KW-1133">Transmembrane helix</keyword>
<dbReference type="Proteomes" id="UP001301326">
    <property type="component" value="Chromosome"/>
</dbReference>
<reference evidence="8" key="2">
    <citation type="submission" date="2023-04" db="EMBL/GenBank/DDBJ databases">
        <authorList>
            <person name="Beletskiy A.V."/>
            <person name="Mardanov A.V."/>
            <person name="Ravin N.V."/>
        </authorList>
    </citation>
    <scope>NUCLEOTIDE SEQUENCE</scope>
    <source>
        <strain evidence="8">GKL-02</strain>
    </source>
</reference>
<protein>
    <submittedName>
        <fullName evidence="8">Cytochrome b/b6 domain-containing protein</fullName>
    </submittedName>
</protein>
<evidence type="ECO:0000256" key="4">
    <source>
        <dbReference type="ARBA" id="ARBA00022989"/>
    </source>
</evidence>
<evidence type="ECO:0000256" key="1">
    <source>
        <dbReference type="ARBA" id="ARBA00004651"/>
    </source>
</evidence>
<feature type="transmembrane region" description="Helical" evidence="6">
    <location>
        <begin position="31"/>
        <end position="51"/>
    </location>
</feature>
<dbReference type="InterPro" id="IPR011577">
    <property type="entry name" value="Cyt_b561_bac/Ni-Hgenase"/>
</dbReference>
<dbReference type="Pfam" id="PF01292">
    <property type="entry name" value="Ni_hydr_CYTB"/>
    <property type="match status" value="1"/>
</dbReference>
<gene>
    <name evidence="8" type="ORF">QJT81_15160</name>
</gene>
<evidence type="ECO:0000256" key="6">
    <source>
        <dbReference type="SAM" id="Phobius"/>
    </source>
</evidence>
<dbReference type="AlphaFoldDB" id="A0AA95HBT8"/>
<feature type="transmembrane region" description="Helical" evidence="6">
    <location>
        <begin position="179"/>
        <end position="197"/>
    </location>
</feature>
<evidence type="ECO:0000256" key="5">
    <source>
        <dbReference type="ARBA" id="ARBA00023136"/>
    </source>
</evidence>